<name>E8ZHA9_MYCHL</name>
<evidence type="ECO:0000313" key="3">
    <source>
        <dbReference type="Proteomes" id="UP000008637"/>
    </source>
</evidence>
<evidence type="ECO:0000313" key="2">
    <source>
        <dbReference type="EMBL" id="CBY92530.1"/>
    </source>
</evidence>
<reference evidence="2 3" key="1">
    <citation type="journal article" date="2011" name="J. Bacteriol.">
        <title>Complete genome sequence of Mycoplasma haemofelis, a hemotropic mycoplasma.</title>
        <authorList>
            <person name="Barker E.N."/>
            <person name="Helps C.R."/>
            <person name="Peters I.R."/>
            <person name="Darby A.C."/>
            <person name="Radford A.D."/>
            <person name="Tasker S."/>
        </authorList>
    </citation>
    <scope>NUCLEOTIDE SEQUENCE [LARGE SCALE GENOMIC DNA]</scope>
    <source>
        <strain evidence="2 3">Langford 1</strain>
    </source>
</reference>
<evidence type="ECO:0000256" key="1">
    <source>
        <dbReference type="SAM" id="SignalP"/>
    </source>
</evidence>
<dbReference type="AlphaFoldDB" id="E8ZHA9"/>
<feature type="chain" id="PRO_5003235916" evidence="1">
    <location>
        <begin position="22"/>
        <end position="95"/>
    </location>
</feature>
<protein>
    <submittedName>
        <fullName evidence="2">Uncharacterized protein</fullName>
    </submittedName>
</protein>
<dbReference type="EMBL" id="FR773153">
    <property type="protein sequence ID" value="CBY92530.1"/>
    <property type="molecule type" value="Genomic_DNA"/>
</dbReference>
<keyword evidence="3" id="KW-1185">Reference proteome</keyword>
<proteinExistence type="predicted"/>
<sequence length="95" mass="10207">MSLIKLASPVPALSAGVLAVAGGSVYSNYQASQPTPHILNKDSSIGEEITEETGCIVHVSKRVWNNDKSSFVFKVLKNKAGIYSWGIFLQVKGNL</sequence>
<dbReference type="KEGG" id="mha:HF1_05220"/>
<dbReference type="Proteomes" id="UP000008637">
    <property type="component" value="Chromosome"/>
</dbReference>
<feature type="signal peptide" evidence="1">
    <location>
        <begin position="1"/>
        <end position="21"/>
    </location>
</feature>
<gene>
    <name evidence="2" type="ordered locus">HF1_05220</name>
</gene>
<accession>E8ZHA9</accession>
<dbReference type="HOGENOM" id="CLU_2369809_0_0_14"/>
<organism evidence="2 3">
    <name type="scientific">Mycoplasma haemofelis (strain Langford 1)</name>
    <name type="common">Haemobartonella felis</name>
    <dbReference type="NCBI Taxonomy" id="941640"/>
    <lineage>
        <taxon>Bacteria</taxon>
        <taxon>Bacillati</taxon>
        <taxon>Mycoplasmatota</taxon>
        <taxon>Mollicutes</taxon>
        <taxon>Mycoplasmataceae</taxon>
        <taxon>Mycoplasma</taxon>
    </lineage>
</organism>
<keyword evidence="1" id="KW-0732">Signal</keyword>